<protein>
    <submittedName>
        <fullName evidence="3">Uncharacterized protein</fullName>
    </submittedName>
</protein>
<feature type="compositionally biased region" description="Polar residues" evidence="1">
    <location>
        <begin position="145"/>
        <end position="163"/>
    </location>
</feature>
<dbReference type="AlphaFoldDB" id="A0AAD5YM24"/>
<evidence type="ECO:0000313" key="4">
    <source>
        <dbReference type="Proteomes" id="UP001213000"/>
    </source>
</evidence>
<feature type="transmembrane region" description="Helical" evidence="2">
    <location>
        <begin position="540"/>
        <end position="562"/>
    </location>
</feature>
<proteinExistence type="predicted"/>
<feature type="region of interest" description="Disordered" evidence="1">
    <location>
        <begin position="89"/>
        <end position="182"/>
    </location>
</feature>
<feature type="region of interest" description="Disordered" evidence="1">
    <location>
        <begin position="361"/>
        <end position="386"/>
    </location>
</feature>
<dbReference type="EMBL" id="JANIEX010001094">
    <property type="protein sequence ID" value="KAJ3560866.1"/>
    <property type="molecule type" value="Genomic_DNA"/>
</dbReference>
<feature type="compositionally biased region" description="Basic and acidic residues" evidence="1">
    <location>
        <begin position="631"/>
        <end position="643"/>
    </location>
</feature>
<organism evidence="3 4">
    <name type="scientific">Leucocoprinus birnbaumii</name>
    <dbReference type="NCBI Taxonomy" id="56174"/>
    <lineage>
        <taxon>Eukaryota</taxon>
        <taxon>Fungi</taxon>
        <taxon>Dikarya</taxon>
        <taxon>Basidiomycota</taxon>
        <taxon>Agaricomycotina</taxon>
        <taxon>Agaricomycetes</taxon>
        <taxon>Agaricomycetidae</taxon>
        <taxon>Agaricales</taxon>
        <taxon>Agaricineae</taxon>
        <taxon>Agaricaceae</taxon>
        <taxon>Leucocoprinus</taxon>
    </lineage>
</organism>
<feature type="transmembrane region" description="Helical" evidence="2">
    <location>
        <begin position="444"/>
        <end position="464"/>
    </location>
</feature>
<feature type="region of interest" description="Disordered" evidence="1">
    <location>
        <begin position="614"/>
        <end position="643"/>
    </location>
</feature>
<accession>A0AAD5YM24</accession>
<name>A0AAD5YM24_9AGAR</name>
<keyword evidence="2" id="KW-0812">Transmembrane</keyword>
<feature type="transmembrane region" description="Helical" evidence="2">
    <location>
        <begin position="493"/>
        <end position="520"/>
    </location>
</feature>
<evidence type="ECO:0000313" key="3">
    <source>
        <dbReference type="EMBL" id="KAJ3560866.1"/>
    </source>
</evidence>
<evidence type="ECO:0000256" key="2">
    <source>
        <dbReference type="SAM" id="Phobius"/>
    </source>
</evidence>
<keyword evidence="4" id="KW-1185">Reference proteome</keyword>
<evidence type="ECO:0000256" key="1">
    <source>
        <dbReference type="SAM" id="MobiDB-lite"/>
    </source>
</evidence>
<feature type="region of interest" description="Disordered" evidence="1">
    <location>
        <begin position="1"/>
        <end position="63"/>
    </location>
</feature>
<feature type="compositionally biased region" description="Polar residues" evidence="1">
    <location>
        <begin position="21"/>
        <end position="42"/>
    </location>
</feature>
<feature type="compositionally biased region" description="Polar residues" evidence="1">
    <location>
        <begin position="170"/>
        <end position="180"/>
    </location>
</feature>
<keyword evidence="2" id="KW-1133">Transmembrane helix</keyword>
<keyword evidence="2" id="KW-0472">Membrane</keyword>
<dbReference type="Proteomes" id="UP001213000">
    <property type="component" value="Unassembled WGS sequence"/>
</dbReference>
<sequence>MLPFPSIEEPENKGEGPSRISKGSSSTSVTDKLSELPQQSAPGSKLTRFSPPPASPRQQRLSFDGNLLNFPTLHMSDFEISPLHKLKDKFGSHPSRGTPVVSASEGNSPSRGRASGENERSKSTPRSGRTLFGHHLRVGSDPHLPSSSFQSPTGATDGDVSSSNRHRDLGSQSPSNSRSRGVSPLRFIQNFSSSFHHTRHHTEPEEPFVPVNPFKSRINFEFTAWFRAQPTTKAPDVEMAQASVNSSSTQSSGAEGCDVVLVSSVRDCARHAHIFIGDVLPRLIYLNLLLRLPALYFSRVARVFRDAEVSRPDIERMIEAGEFVILPPPYDPQLDERILNALHQHPPRQVPHNPVDYGRQRGRGNEMPFAHRQGGKSQQGHQEPSAPPIVTPTLRRFQHSWEMFIDSLLREWKTLNVVSALLASAILTIFQIPDAAGDPITRTAAILSLICSLMSLTYGCMYIVRFSTMRTMIRASKWAEEARRTNTAILWNVWVLLAMPAVWLAWSMVIFMVAILSFVWRTGSEADPPNGRPPLSTTAALGPRIAITFLSFIGLVYLVLIVRTLKSYGMHGGTSGNILTSPQTRLGVLGRPNTPANGESGGLSHSALMEAALERRGRERTRSTGMRSVRRREEEPEVRENREEYRGPIRGGIWEENELGLYPTRSD</sequence>
<comment type="caution">
    <text evidence="3">The sequence shown here is derived from an EMBL/GenBank/DDBJ whole genome shotgun (WGS) entry which is preliminary data.</text>
</comment>
<reference evidence="3" key="1">
    <citation type="submission" date="2022-07" db="EMBL/GenBank/DDBJ databases">
        <title>Genome Sequence of Leucocoprinus birnbaumii.</title>
        <authorList>
            <person name="Buettner E."/>
        </authorList>
    </citation>
    <scope>NUCLEOTIDE SEQUENCE</scope>
    <source>
        <strain evidence="3">VT141</strain>
    </source>
</reference>
<gene>
    <name evidence="3" type="ORF">NP233_g10554</name>
</gene>